<dbReference type="PANTHER" id="PTHR40661:SF3">
    <property type="entry name" value="FELS-1 PROPHAGE TRANSCRIPTIONAL REGULATOR"/>
    <property type="match status" value="1"/>
</dbReference>
<gene>
    <name evidence="5" type="ORF">C8N35_11510</name>
</gene>
<keyword evidence="3" id="KW-0804">Transcription</keyword>
<dbReference type="EMBL" id="QAYG01000015">
    <property type="protein sequence ID" value="PTW53890.1"/>
    <property type="molecule type" value="Genomic_DNA"/>
</dbReference>
<evidence type="ECO:0000256" key="3">
    <source>
        <dbReference type="ARBA" id="ARBA00023163"/>
    </source>
</evidence>
<feature type="domain" description="HTH cro/C1-type" evidence="4">
    <location>
        <begin position="20"/>
        <end position="68"/>
    </location>
</feature>
<dbReference type="SUPFAM" id="SSF47413">
    <property type="entry name" value="lambda repressor-like DNA-binding domains"/>
    <property type="match status" value="1"/>
</dbReference>
<sequence>MEKEPLNPIVARIDRRLADLGISRTEASLKAGLSRDGIRNLARSTERTPRGETLLRLAEVLRASPNWLLTGEGDPPSTKTAATADKVQSTVLQADVRAPAPSEMNRDLPVMGTAAGSIIKQNFEGFELGGAVDYVRRPPALEGAKDVYAIYVTGDSMEPAHPAGELRFVHPHRPVQPGCTVIVQTRTWNDDPGQAYIKRLIRRSGTKVILEQFNPHATIEIPAEYVTALHRVLTMAELFGV</sequence>
<evidence type="ECO:0000313" key="6">
    <source>
        <dbReference type="Proteomes" id="UP000244081"/>
    </source>
</evidence>
<dbReference type="AlphaFoldDB" id="A0A2T5UQU8"/>
<dbReference type="SUPFAM" id="SSF51306">
    <property type="entry name" value="LexA/Signal peptidase"/>
    <property type="match status" value="1"/>
</dbReference>
<dbReference type="InterPro" id="IPR039418">
    <property type="entry name" value="LexA-like"/>
</dbReference>
<keyword evidence="1" id="KW-0805">Transcription regulation</keyword>
<proteinExistence type="predicted"/>
<dbReference type="OrthoDB" id="528805at2"/>
<dbReference type="SMART" id="SM00530">
    <property type="entry name" value="HTH_XRE"/>
    <property type="match status" value="1"/>
</dbReference>
<dbReference type="InterPro" id="IPR036286">
    <property type="entry name" value="LexA/Signal_pep-like_sf"/>
</dbReference>
<comment type="caution">
    <text evidence="5">The sequence shown here is derived from an EMBL/GenBank/DDBJ whole genome shotgun (WGS) entry which is preliminary data.</text>
</comment>
<protein>
    <submittedName>
        <fullName evidence="5">Phage repressor protein C with HTH and peptisase S24 domain</fullName>
    </submittedName>
</protein>
<reference evidence="5 6" key="1">
    <citation type="submission" date="2018-04" db="EMBL/GenBank/DDBJ databases">
        <title>Genomic Encyclopedia of Archaeal and Bacterial Type Strains, Phase II (KMG-II): from individual species to whole genera.</title>
        <authorList>
            <person name="Goeker M."/>
        </authorList>
    </citation>
    <scope>NUCLEOTIDE SEQUENCE [LARGE SCALE GENOMIC DNA]</scope>
    <source>
        <strain evidence="5 6">DSM 23382</strain>
    </source>
</reference>
<dbReference type="Gene3D" id="1.10.260.40">
    <property type="entry name" value="lambda repressor-like DNA-binding domains"/>
    <property type="match status" value="1"/>
</dbReference>
<evidence type="ECO:0000256" key="1">
    <source>
        <dbReference type="ARBA" id="ARBA00023015"/>
    </source>
</evidence>
<keyword evidence="6" id="KW-1185">Reference proteome</keyword>
<dbReference type="CDD" id="cd00093">
    <property type="entry name" value="HTH_XRE"/>
    <property type="match status" value="1"/>
</dbReference>
<dbReference type="Pfam" id="PF00717">
    <property type="entry name" value="Peptidase_S24"/>
    <property type="match status" value="1"/>
</dbReference>
<dbReference type="GO" id="GO:0003677">
    <property type="term" value="F:DNA binding"/>
    <property type="evidence" value="ECO:0007669"/>
    <property type="project" value="UniProtKB-KW"/>
</dbReference>
<dbReference type="InterPro" id="IPR015927">
    <property type="entry name" value="Peptidase_S24_S26A/B/C"/>
</dbReference>
<accession>A0A2T5UQU8</accession>
<dbReference type="Gene3D" id="2.10.109.10">
    <property type="entry name" value="Umud Fragment, subunit A"/>
    <property type="match status" value="1"/>
</dbReference>
<evidence type="ECO:0000259" key="4">
    <source>
        <dbReference type="PROSITE" id="PS50943"/>
    </source>
</evidence>
<organism evidence="5 6">
    <name type="scientific">Breoghania corrubedonensis</name>
    <dbReference type="NCBI Taxonomy" id="665038"/>
    <lineage>
        <taxon>Bacteria</taxon>
        <taxon>Pseudomonadati</taxon>
        <taxon>Pseudomonadota</taxon>
        <taxon>Alphaproteobacteria</taxon>
        <taxon>Hyphomicrobiales</taxon>
        <taxon>Stappiaceae</taxon>
        <taxon>Breoghania</taxon>
    </lineage>
</organism>
<dbReference type="InterPro" id="IPR001387">
    <property type="entry name" value="Cro/C1-type_HTH"/>
</dbReference>
<dbReference type="Pfam" id="PF01381">
    <property type="entry name" value="HTH_3"/>
    <property type="match status" value="1"/>
</dbReference>
<evidence type="ECO:0000256" key="2">
    <source>
        <dbReference type="ARBA" id="ARBA00023125"/>
    </source>
</evidence>
<evidence type="ECO:0000313" key="5">
    <source>
        <dbReference type="EMBL" id="PTW53890.1"/>
    </source>
</evidence>
<dbReference type="Proteomes" id="UP000244081">
    <property type="component" value="Unassembled WGS sequence"/>
</dbReference>
<dbReference type="CDD" id="cd06529">
    <property type="entry name" value="S24_LexA-like"/>
    <property type="match status" value="1"/>
</dbReference>
<keyword evidence="2" id="KW-0238">DNA-binding</keyword>
<dbReference type="PROSITE" id="PS50943">
    <property type="entry name" value="HTH_CROC1"/>
    <property type="match status" value="1"/>
</dbReference>
<name>A0A2T5UQU8_9HYPH</name>
<dbReference type="InterPro" id="IPR010982">
    <property type="entry name" value="Lambda_DNA-bd_dom_sf"/>
</dbReference>
<dbReference type="PANTHER" id="PTHR40661">
    <property type="match status" value="1"/>
</dbReference>